<dbReference type="InterPro" id="IPR036728">
    <property type="entry name" value="PBP_GOBP_sf"/>
</dbReference>
<feature type="chain" id="PRO_5014681497" evidence="1">
    <location>
        <begin position="20"/>
        <end position="148"/>
    </location>
</feature>
<dbReference type="Pfam" id="PF01395">
    <property type="entry name" value="PBP_GOBP"/>
    <property type="match status" value="1"/>
</dbReference>
<accession>A0A2K8JL82</accession>
<proteinExistence type="evidence at transcript level"/>
<dbReference type="EMBL" id="MF683318">
    <property type="protein sequence ID" value="ATU82459.1"/>
    <property type="molecule type" value="mRNA"/>
</dbReference>
<dbReference type="AlphaFoldDB" id="A0A2K8JL82"/>
<dbReference type="SMART" id="SM00708">
    <property type="entry name" value="PhBP"/>
    <property type="match status" value="1"/>
</dbReference>
<evidence type="ECO:0000313" key="2">
    <source>
        <dbReference type="EMBL" id="ATU82459.1"/>
    </source>
</evidence>
<organism evidence="2">
    <name type="scientific">Lethocerus distinctifemur</name>
    <dbReference type="NCBI Taxonomy" id="280095"/>
    <lineage>
        <taxon>Eukaryota</taxon>
        <taxon>Metazoa</taxon>
        <taxon>Ecdysozoa</taxon>
        <taxon>Arthropoda</taxon>
        <taxon>Hexapoda</taxon>
        <taxon>Insecta</taxon>
        <taxon>Pterygota</taxon>
        <taxon>Neoptera</taxon>
        <taxon>Paraneoptera</taxon>
        <taxon>Hemiptera</taxon>
        <taxon>Heteroptera</taxon>
        <taxon>Panheteroptera</taxon>
        <taxon>Nepomorpha</taxon>
        <taxon>Belostomatidae</taxon>
        <taxon>Lethocerinae</taxon>
        <taxon>Lethocerus</taxon>
    </lineage>
</organism>
<feature type="signal peptide" evidence="1">
    <location>
        <begin position="1"/>
        <end position="19"/>
    </location>
</feature>
<reference evidence="2" key="1">
    <citation type="journal article" date="2018" name="Cell. Mol. Life Sci.">
        <title>Giant fish-killing water bug reveals ancient and dynamic venom evolution in Heteroptera.</title>
        <authorList>
            <person name="Walker A.A."/>
            <person name="Hernandez-Vargas M.J."/>
            <person name="Corzo G."/>
            <person name="Fry B.G."/>
            <person name="King G.F."/>
        </authorList>
    </citation>
    <scope>NUCLEOTIDE SEQUENCE</scope>
</reference>
<dbReference type="InterPro" id="IPR006170">
    <property type="entry name" value="PBP/GOBP"/>
</dbReference>
<evidence type="ECO:0000256" key="1">
    <source>
        <dbReference type="SAM" id="SignalP"/>
    </source>
</evidence>
<sequence length="148" mass="15767">MNTFVFVLAAASAVALVHGATVKPAGNPVREKVVALSKKCAADSKATPDQAKIAFSQDLPKTETERCYLECLYTGVGAVKDGGFNVEGAKKLASNRFTNSNELGLANKLIESCAKEVAKKEGEKCSLGHSIRECFVKHGKEVNFFPSS</sequence>
<dbReference type="GO" id="GO:0005549">
    <property type="term" value="F:odorant binding"/>
    <property type="evidence" value="ECO:0007669"/>
    <property type="project" value="InterPro"/>
</dbReference>
<keyword evidence="1" id="KW-0732">Signal</keyword>
<dbReference type="Gene3D" id="1.10.238.20">
    <property type="entry name" value="Pheromone/general odorant binding protein domain"/>
    <property type="match status" value="1"/>
</dbReference>
<dbReference type="CDD" id="cd23992">
    <property type="entry name" value="PBP_GOBP"/>
    <property type="match status" value="1"/>
</dbReference>
<dbReference type="SUPFAM" id="SSF47565">
    <property type="entry name" value="Insect pheromone/odorant-binding proteins"/>
    <property type="match status" value="1"/>
</dbReference>
<protein>
    <submittedName>
        <fullName evidence="2">Venom POBP 3</fullName>
    </submittedName>
</protein>
<name>A0A2K8JL82_9HEMI</name>